<accession>A0ACC0WN21</accession>
<evidence type="ECO:0000313" key="1">
    <source>
        <dbReference type="EMBL" id="KAI9920070.1"/>
    </source>
</evidence>
<comment type="caution">
    <text evidence="1">The sequence shown here is derived from an EMBL/GenBank/DDBJ whole genome shotgun (WGS) entry which is preliminary data.</text>
</comment>
<reference evidence="1 2" key="1">
    <citation type="journal article" date="2022" name="bioRxiv">
        <title>The genome of the oomycete Peronosclerospora sorghi, a cosmopolitan pathogen of maize and sorghum, is inflated with dispersed pseudogenes.</title>
        <authorList>
            <person name="Fletcher K."/>
            <person name="Martin F."/>
            <person name="Isakeit T."/>
            <person name="Cavanaugh K."/>
            <person name="Magill C."/>
            <person name="Michelmore R."/>
        </authorList>
    </citation>
    <scope>NUCLEOTIDE SEQUENCE [LARGE SCALE GENOMIC DNA]</scope>
    <source>
        <strain evidence="1">P6</strain>
    </source>
</reference>
<proteinExistence type="predicted"/>
<dbReference type="EMBL" id="CM047589">
    <property type="protein sequence ID" value="KAI9920070.1"/>
    <property type="molecule type" value="Genomic_DNA"/>
</dbReference>
<dbReference type="Proteomes" id="UP001163321">
    <property type="component" value="Chromosome 10"/>
</dbReference>
<organism evidence="1 2">
    <name type="scientific">Peronosclerospora sorghi</name>
    <dbReference type="NCBI Taxonomy" id="230839"/>
    <lineage>
        <taxon>Eukaryota</taxon>
        <taxon>Sar</taxon>
        <taxon>Stramenopiles</taxon>
        <taxon>Oomycota</taxon>
        <taxon>Peronosporomycetes</taxon>
        <taxon>Peronosporales</taxon>
        <taxon>Peronosporaceae</taxon>
        <taxon>Peronosclerospora</taxon>
    </lineage>
</organism>
<name>A0ACC0WN21_9STRA</name>
<gene>
    <name evidence="1" type="ORF">PsorP6_015946</name>
</gene>
<sequence>MTSNEEWESMATLRPPLYMCVRRRVDCTDGEYEPMALDGRIDKDEWAHVPWSDTFVDIEGPARQAAVDYPLTRFKMMYDDGTLYVGAELREPKVWGTLTEKNSVLYHENDFEVFLNPDGSRHEYYELEINCLNTVWELLLHRPYKDGHSLVNPYNLHSLRSAVHVDGAVNSPTTTCVRWCIELSWSLAELGQFNTLRFVQSPSTRTAPRHPVATQIWRVNFSRVQYELETVERAYKKVAGTSEQNIVWAPTGVIDIHRPEKWGYVFFSTHTDLVRATREFARTHKAQLDHQMALERILDAVYYKQRAFHALDGTFASTLDRLDARFPTRPVTDLLQQPEAHAPVLTIETTRENERYVATVQSRTQTWHVTHDGRLWRTA</sequence>
<protein>
    <submittedName>
        <fullName evidence="1">Uncharacterized protein</fullName>
    </submittedName>
</protein>
<keyword evidence="2" id="KW-1185">Reference proteome</keyword>
<evidence type="ECO:0000313" key="2">
    <source>
        <dbReference type="Proteomes" id="UP001163321"/>
    </source>
</evidence>